<reference evidence="2" key="1">
    <citation type="submission" date="2020-10" db="EMBL/GenBank/DDBJ databases">
        <authorList>
            <person name="Gilroy R."/>
        </authorList>
    </citation>
    <scope>NUCLEOTIDE SEQUENCE</scope>
    <source>
        <strain evidence="2">ChiSjej3B21-11622</strain>
    </source>
</reference>
<evidence type="ECO:0000256" key="1">
    <source>
        <dbReference type="SAM" id="Phobius"/>
    </source>
</evidence>
<dbReference type="AlphaFoldDB" id="A0A9D1D187"/>
<dbReference type="EMBL" id="DVFT01000105">
    <property type="protein sequence ID" value="HIQ96333.1"/>
    <property type="molecule type" value="Genomic_DNA"/>
</dbReference>
<evidence type="ECO:0000313" key="3">
    <source>
        <dbReference type="Proteomes" id="UP000886886"/>
    </source>
</evidence>
<feature type="transmembrane region" description="Helical" evidence="1">
    <location>
        <begin position="80"/>
        <end position="103"/>
    </location>
</feature>
<feature type="transmembrane region" description="Helical" evidence="1">
    <location>
        <begin position="159"/>
        <end position="179"/>
    </location>
</feature>
<proteinExistence type="predicted"/>
<comment type="caution">
    <text evidence="2">The sequence shown here is derived from an EMBL/GenBank/DDBJ whole genome shotgun (WGS) entry which is preliminary data.</text>
</comment>
<evidence type="ECO:0000313" key="2">
    <source>
        <dbReference type="EMBL" id="HIQ96333.1"/>
    </source>
</evidence>
<sequence>MKQEKHSGRMMAKIAALIKLVEILQWILSLIGVIALGANLIFGGRINADILGIHGSMISHGYTLNLVSEDSVVNMGALNFVIFVSILTCSLTAVIYHNIYLVLQSARRKEDPEETITPFTDLNVKRIKRIGCLCILIPGLEYVLGVIASWMIGKSVIEANLNATGFIMGLVIFSIAYVFEYGVRLQKDVDSFI</sequence>
<dbReference type="Proteomes" id="UP000886886">
    <property type="component" value="Unassembled WGS sequence"/>
</dbReference>
<feature type="transmembrane region" description="Helical" evidence="1">
    <location>
        <begin position="130"/>
        <end position="153"/>
    </location>
</feature>
<reference evidence="2" key="2">
    <citation type="journal article" date="2021" name="PeerJ">
        <title>Extensive microbial diversity within the chicken gut microbiome revealed by metagenomics and culture.</title>
        <authorList>
            <person name="Gilroy R."/>
            <person name="Ravi A."/>
            <person name="Getino M."/>
            <person name="Pursley I."/>
            <person name="Horton D.L."/>
            <person name="Alikhan N.F."/>
            <person name="Baker D."/>
            <person name="Gharbi K."/>
            <person name="Hall N."/>
            <person name="Watson M."/>
            <person name="Adriaenssens E.M."/>
            <person name="Foster-Nyarko E."/>
            <person name="Jarju S."/>
            <person name="Secka A."/>
            <person name="Antonio M."/>
            <person name="Oren A."/>
            <person name="Chaudhuri R.R."/>
            <person name="La Ragione R."/>
            <person name="Hildebrand F."/>
            <person name="Pallen M.J."/>
        </authorList>
    </citation>
    <scope>NUCLEOTIDE SEQUENCE</scope>
    <source>
        <strain evidence="2">ChiSjej3B21-11622</strain>
    </source>
</reference>
<keyword evidence="1" id="KW-1133">Transmembrane helix</keyword>
<protein>
    <submittedName>
        <fullName evidence="2">DUF2975 domain-containing protein</fullName>
    </submittedName>
</protein>
<keyword evidence="1" id="KW-0472">Membrane</keyword>
<keyword evidence="1" id="KW-0812">Transmembrane</keyword>
<organism evidence="2 3">
    <name type="scientific">Candidatus Limivivens merdigallinarum</name>
    <dbReference type="NCBI Taxonomy" id="2840859"/>
    <lineage>
        <taxon>Bacteria</taxon>
        <taxon>Bacillati</taxon>
        <taxon>Bacillota</taxon>
        <taxon>Clostridia</taxon>
        <taxon>Lachnospirales</taxon>
        <taxon>Lachnospiraceae</taxon>
        <taxon>Lachnospiraceae incertae sedis</taxon>
        <taxon>Candidatus Limivivens</taxon>
    </lineage>
</organism>
<accession>A0A9D1D187</accession>
<name>A0A9D1D187_9FIRM</name>
<feature type="transmembrane region" description="Helical" evidence="1">
    <location>
        <begin position="20"/>
        <end position="42"/>
    </location>
</feature>
<gene>
    <name evidence="2" type="ORF">IAB26_07200</name>
</gene>